<dbReference type="SUPFAM" id="SSF55781">
    <property type="entry name" value="GAF domain-like"/>
    <property type="match status" value="1"/>
</dbReference>
<evidence type="ECO:0000259" key="10">
    <source>
        <dbReference type="PROSITE" id="PS50921"/>
    </source>
</evidence>
<dbReference type="InterPro" id="IPR036388">
    <property type="entry name" value="WH-like_DNA-bd_sf"/>
</dbReference>
<dbReference type="PANTHER" id="PTHR43547:SF2">
    <property type="entry name" value="HYBRID SIGNAL TRANSDUCTION HISTIDINE KINASE C"/>
    <property type="match status" value="1"/>
</dbReference>
<accession>A0ABU4V699</accession>
<dbReference type="PROSITE" id="PS50110">
    <property type="entry name" value="RESPONSE_REGULATORY"/>
    <property type="match status" value="1"/>
</dbReference>
<dbReference type="RefSeq" id="WP_319979377.1">
    <property type="nucleotide sequence ID" value="NZ_JAXAVU010000014.1"/>
</dbReference>
<dbReference type="SMART" id="SM00388">
    <property type="entry name" value="HisKA"/>
    <property type="match status" value="1"/>
</dbReference>
<dbReference type="Pfam" id="PF03861">
    <property type="entry name" value="ANTAR"/>
    <property type="match status" value="1"/>
</dbReference>
<evidence type="ECO:0000256" key="7">
    <source>
        <dbReference type="PROSITE-ProRule" id="PRU00169"/>
    </source>
</evidence>
<keyword evidence="5" id="KW-0808">Transferase</keyword>
<dbReference type="Gene3D" id="1.10.287.130">
    <property type="match status" value="1"/>
</dbReference>
<evidence type="ECO:0000256" key="5">
    <source>
        <dbReference type="ARBA" id="ARBA00022777"/>
    </source>
</evidence>
<dbReference type="SUPFAM" id="SSF52172">
    <property type="entry name" value="CheY-like"/>
    <property type="match status" value="1"/>
</dbReference>
<dbReference type="PRINTS" id="PR00344">
    <property type="entry name" value="BCTRLSENSOR"/>
</dbReference>
<feature type="modified residue" description="4-aspartylphosphate" evidence="7">
    <location>
        <position position="615"/>
    </location>
</feature>
<comment type="subcellular location">
    <subcellularLocation>
        <location evidence="2">Cell membrane</location>
    </subcellularLocation>
</comment>
<evidence type="ECO:0000313" key="11">
    <source>
        <dbReference type="EMBL" id="MDX8147321.1"/>
    </source>
</evidence>
<dbReference type="SMART" id="SM01012">
    <property type="entry name" value="ANTAR"/>
    <property type="match status" value="1"/>
</dbReference>
<comment type="catalytic activity">
    <reaction evidence="1">
        <text>ATP + protein L-histidine = ADP + protein N-phospho-L-histidine.</text>
        <dbReference type="EC" id="2.7.13.3"/>
    </reaction>
</comment>
<dbReference type="InterPro" id="IPR005467">
    <property type="entry name" value="His_kinase_dom"/>
</dbReference>
<feature type="domain" description="Histidine kinase" evidence="8">
    <location>
        <begin position="314"/>
        <end position="526"/>
    </location>
</feature>
<gene>
    <name evidence="11" type="ORF">SK854_34790</name>
</gene>
<evidence type="ECO:0000256" key="4">
    <source>
        <dbReference type="ARBA" id="ARBA00022553"/>
    </source>
</evidence>
<proteinExistence type="predicted"/>
<dbReference type="EMBL" id="JAXAVU010000014">
    <property type="protein sequence ID" value="MDX8147321.1"/>
    <property type="molecule type" value="Genomic_DNA"/>
</dbReference>
<dbReference type="Pfam" id="PF08448">
    <property type="entry name" value="PAS_4"/>
    <property type="match status" value="1"/>
</dbReference>
<reference evidence="11 12" key="1">
    <citation type="submission" date="2023-11" db="EMBL/GenBank/DDBJ databases">
        <title>Lentzea sokolovensis, sp. nov., Lentzea kristufkii, sp. nov., and Lentzea miocenensis, sp. nov., rare actinobacteria from Sokolov Coal Basin, Miocene lacustrine sediment, Czech Republic.</title>
        <authorList>
            <person name="Lara A."/>
            <person name="Kotroba L."/>
            <person name="Nouioui I."/>
            <person name="Neumann-Schaal M."/>
            <person name="Mast Y."/>
            <person name="Chronakova A."/>
        </authorList>
    </citation>
    <scope>NUCLEOTIDE SEQUENCE [LARGE SCALE GENOMIC DNA]</scope>
    <source>
        <strain evidence="11 12">BCCO 10_0061</strain>
    </source>
</reference>
<dbReference type="PROSITE" id="PS50109">
    <property type="entry name" value="HIS_KIN"/>
    <property type="match status" value="1"/>
</dbReference>
<evidence type="ECO:0000256" key="1">
    <source>
        <dbReference type="ARBA" id="ARBA00000085"/>
    </source>
</evidence>
<dbReference type="InterPro" id="IPR011006">
    <property type="entry name" value="CheY-like_superfamily"/>
</dbReference>
<dbReference type="InterPro" id="IPR005561">
    <property type="entry name" value="ANTAR"/>
</dbReference>
<dbReference type="PROSITE" id="PS50921">
    <property type="entry name" value="ANTAR"/>
    <property type="match status" value="1"/>
</dbReference>
<dbReference type="InterPro" id="IPR036890">
    <property type="entry name" value="HATPase_C_sf"/>
</dbReference>
<dbReference type="InterPro" id="IPR036097">
    <property type="entry name" value="HisK_dim/P_sf"/>
</dbReference>
<evidence type="ECO:0000256" key="2">
    <source>
        <dbReference type="ARBA" id="ARBA00004236"/>
    </source>
</evidence>
<keyword evidence="6" id="KW-0902">Two-component regulatory system</keyword>
<dbReference type="Gene3D" id="3.40.50.2300">
    <property type="match status" value="1"/>
</dbReference>
<dbReference type="SMART" id="SM00387">
    <property type="entry name" value="HATPase_c"/>
    <property type="match status" value="1"/>
</dbReference>
<dbReference type="Gene3D" id="3.30.450.20">
    <property type="entry name" value="PAS domain"/>
    <property type="match status" value="1"/>
</dbReference>
<dbReference type="Pfam" id="PF00512">
    <property type="entry name" value="HisKA"/>
    <property type="match status" value="1"/>
</dbReference>
<evidence type="ECO:0000259" key="9">
    <source>
        <dbReference type="PROSITE" id="PS50110"/>
    </source>
</evidence>
<feature type="domain" description="Response regulatory" evidence="9">
    <location>
        <begin position="566"/>
        <end position="682"/>
    </location>
</feature>
<dbReference type="InterPro" id="IPR003594">
    <property type="entry name" value="HATPase_dom"/>
</dbReference>
<dbReference type="Pfam" id="PF02518">
    <property type="entry name" value="HATPase_c"/>
    <property type="match status" value="1"/>
</dbReference>
<comment type="caution">
    <text evidence="11">The sequence shown here is derived from an EMBL/GenBank/DDBJ whole genome shotgun (WGS) entry which is preliminary data.</text>
</comment>
<dbReference type="Pfam" id="PF00072">
    <property type="entry name" value="Response_reg"/>
    <property type="match status" value="1"/>
</dbReference>
<evidence type="ECO:0000256" key="6">
    <source>
        <dbReference type="ARBA" id="ARBA00023012"/>
    </source>
</evidence>
<dbReference type="PANTHER" id="PTHR43547">
    <property type="entry name" value="TWO-COMPONENT HISTIDINE KINASE"/>
    <property type="match status" value="1"/>
</dbReference>
<name>A0ABU4V699_9PSEU</name>
<dbReference type="SUPFAM" id="SSF55874">
    <property type="entry name" value="ATPase domain of HSP90 chaperone/DNA topoisomerase II/histidine kinase"/>
    <property type="match status" value="1"/>
</dbReference>
<evidence type="ECO:0000313" key="12">
    <source>
        <dbReference type="Proteomes" id="UP001285352"/>
    </source>
</evidence>
<evidence type="ECO:0000259" key="8">
    <source>
        <dbReference type="PROSITE" id="PS50109"/>
    </source>
</evidence>
<dbReference type="Gene3D" id="3.30.565.10">
    <property type="entry name" value="Histidine kinase-like ATPase, C-terminal domain"/>
    <property type="match status" value="1"/>
</dbReference>
<keyword evidence="5" id="KW-0418">Kinase</keyword>
<dbReference type="InterPro" id="IPR013656">
    <property type="entry name" value="PAS_4"/>
</dbReference>
<dbReference type="Gene3D" id="1.10.10.10">
    <property type="entry name" value="Winged helix-like DNA-binding domain superfamily/Winged helix DNA-binding domain"/>
    <property type="match status" value="1"/>
</dbReference>
<evidence type="ECO:0000256" key="3">
    <source>
        <dbReference type="ARBA" id="ARBA00012438"/>
    </source>
</evidence>
<dbReference type="InterPro" id="IPR003661">
    <property type="entry name" value="HisK_dim/P_dom"/>
</dbReference>
<protein>
    <recommendedName>
        <fullName evidence="3">histidine kinase</fullName>
        <ecNumber evidence="3">2.7.13.3</ecNumber>
    </recommendedName>
</protein>
<dbReference type="InterPro" id="IPR001789">
    <property type="entry name" value="Sig_transdc_resp-reg_receiver"/>
</dbReference>
<dbReference type="Proteomes" id="UP001285352">
    <property type="component" value="Unassembled WGS sequence"/>
</dbReference>
<dbReference type="EC" id="2.7.13.3" evidence="3"/>
<dbReference type="CDD" id="cd16922">
    <property type="entry name" value="HATPase_EvgS-ArcB-TorS-like"/>
    <property type="match status" value="1"/>
</dbReference>
<dbReference type="SMART" id="SM00448">
    <property type="entry name" value="REC"/>
    <property type="match status" value="1"/>
</dbReference>
<sequence>MARVGLFTGDEETSAAHRGLDWGSTSLGPVESWPVELRSAVRTVMPSQIPMLLWWGPDLVQIFNHAYMPVLGDKFPAAVGQRGSECWAEVWDELAPLADRALSGCATYSEKLRLLLRRHGYLEETYWTFSYSPVHTDDGGVAGIFVATTDVTAQVLSERRLESLHRLGMVTIAEADTPADVCRAAVEVLANNRPDVPAVKVYLCEQDGHEDLVATSGEIDVPDEIVRQAAETGRTQYLDHAVVAPLQDASAVTGVLVLGLSPLRAFDDLYAGYVDLVAAKVAALLGDAHAYAAERARAEALSELAAAKNRFFQNISHEFRTPLTLLLAPLGALVEDETGERRETLAAAHRAALRLNRLVDDLLDVARAESDRLHARPEPTDLAELTEGCVSMCRATADGAGLALTVSAEPITAAIDQEMWARIVLNLVSNAIKFTDHGAVTVTLRRTDGQVVLAVADTGAGIPPGEQDRVFDRFHQVEGPAGRSRGGTGIGLALVADLSGALGGQVELHSRTGEGSTFTVTIPYVPADVPVPAGERIADLGAAFAGEERRQEPVASRRSRTEDERRILLVEDNADLRAYLVRLLTGQGWTVDASADAETALDRVHTARPDPVLTDVMLPGRDGLALLGDLRGDQELARLPVILLTARAGAESTVDGLRLGADDYVVKPFDPAELIARVRVHLELSRFRETLIARGERQTETLRTAVATRGEIGKAMGILMVTRRWDGDTAFQHLVSLSQRSNTKLHRVAEDVLADFTRGLETTAPGAR</sequence>
<feature type="domain" description="ANTAR" evidence="10">
    <location>
        <begin position="692"/>
        <end position="753"/>
    </location>
</feature>
<dbReference type="SUPFAM" id="SSF47384">
    <property type="entry name" value="Homodimeric domain of signal transducing histidine kinase"/>
    <property type="match status" value="1"/>
</dbReference>
<keyword evidence="12" id="KW-1185">Reference proteome</keyword>
<organism evidence="11 12">
    <name type="scientific">Lentzea sokolovensis</name>
    <dbReference type="NCBI Taxonomy" id="3095429"/>
    <lineage>
        <taxon>Bacteria</taxon>
        <taxon>Bacillati</taxon>
        <taxon>Actinomycetota</taxon>
        <taxon>Actinomycetes</taxon>
        <taxon>Pseudonocardiales</taxon>
        <taxon>Pseudonocardiaceae</taxon>
        <taxon>Lentzea</taxon>
    </lineage>
</organism>
<dbReference type="InterPro" id="IPR004358">
    <property type="entry name" value="Sig_transdc_His_kin-like_C"/>
</dbReference>
<keyword evidence="4 7" id="KW-0597">Phosphoprotein</keyword>